<dbReference type="Proteomes" id="UP000286402">
    <property type="component" value="Unassembled WGS sequence"/>
</dbReference>
<name>A0A420FWM1_9SPHI</name>
<feature type="transmembrane region" description="Helical" evidence="1">
    <location>
        <begin position="66"/>
        <end position="99"/>
    </location>
</feature>
<proteinExistence type="predicted"/>
<feature type="transmembrane region" description="Helical" evidence="1">
    <location>
        <begin position="243"/>
        <end position="261"/>
    </location>
</feature>
<keyword evidence="3" id="KW-1185">Reference proteome</keyword>
<comment type="caution">
    <text evidence="2">The sequence shown here is derived from an EMBL/GenBank/DDBJ whole genome shotgun (WGS) entry which is preliminary data.</text>
</comment>
<feature type="transmembrane region" description="Helical" evidence="1">
    <location>
        <begin position="215"/>
        <end position="237"/>
    </location>
</feature>
<dbReference type="EMBL" id="MCAQ01000012">
    <property type="protein sequence ID" value="RKF37269.1"/>
    <property type="molecule type" value="Genomic_DNA"/>
</dbReference>
<keyword evidence="1" id="KW-0472">Membrane</keyword>
<dbReference type="AlphaFoldDB" id="A0A420FWM1"/>
<keyword evidence="1" id="KW-0812">Transmembrane</keyword>
<protein>
    <submittedName>
        <fullName evidence="2">Uncharacterized protein</fullName>
    </submittedName>
</protein>
<feature type="transmembrane region" description="Helical" evidence="1">
    <location>
        <begin position="21"/>
        <end position="54"/>
    </location>
</feature>
<evidence type="ECO:0000313" key="2">
    <source>
        <dbReference type="EMBL" id="RKF37269.1"/>
    </source>
</evidence>
<evidence type="ECO:0000256" key="1">
    <source>
        <dbReference type="SAM" id="Phobius"/>
    </source>
</evidence>
<accession>A0A420FWM1</accession>
<organism evidence="2 3">
    <name type="scientific">Sphingobacterium siyangense</name>
    <dbReference type="NCBI Taxonomy" id="459529"/>
    <lineage>
        <taxon>Bacteria</taxon>
        <taxon>Pseudomonadati</taxon>
        <taxon>Bacteroidota</taxon>
        <taxon>Sphingobacteriia</taxon>
        <taxon>Sphingobacteriales</taxon>
        <taxon>Sphingobacteriaceae</taxon>
        <taxon>Sphingobacterium</taxon>
    </lineage>
</organism>
<sequence>MENIIEIKRTNFQRKSAYFQLLNYALFSILGIVSIFWDWKAGIAPIVCVIIFYLIERKIDFWSNVIWFIIAFLILSFSLSWIFSLSFGIFIFQCLLLAAIKPAIVIWKETKQEHTDVIFAMSSEYFVCLSPDNSDYKGYAMNPMGYKKRFPMSAVISVQRDGNSLVIALQQQIVRPRELRSEEIEIILEYFRKNRPDVLAAVETKIIRKEEDRIYWVKLIVIGIPCMLAGLSIYFFADNGRNTLVTILSIVAALFLGLILLKITNLIYRS</sequence>
<gene>
    <name evidence="2" type="ORF">BCY89_06400</name>
</gene>
<reference evidence="2 3" key="1">
    <citation type="submission" date="2016-07" db="EMBL/GenBank/DDBJ databases">
        <title>Genome analysis of Sphingobacterium siyangense T12B17.</title>
        <authorList>
            <person name="Xu D."/>
            <person name="Su Y."/>
            <person name="Zheng S."/>
        </authorList>
    </citation>
    <scope>NUCLEOTIDE SEQUENCE [LARGE SCALE GENOMIC DNA]</scope>
    <source>
        <strain evidence="2 3">T12B17</strain>
    </source>
</reference>
<keyword evidence="1" id="KW-1133">Transmembrane helix</keyword>
<evidence type="ECO:0000313" key="3">
    <source>
        <dbReference type="Proteomes" id="UP000286402"/>
    </source>
</evidence>